<dbReference type="EMBL" id="CCDP010000002">
    <property type="protein sequence ID" value="CDQ40854.1"/>
    <property type="molecule type" value="Genomic_DNA"/>
</dbReference>
<reference evidence="3" key="2">
    <citation type="submission" date="2014-05" db="EMBL/GenBank/DDBJ databases">
        <title>Draft genome sequence of Virgibacillus massiliensis Vm-5.</title>
        <authorList>
            <person name="Khelaifia S."/>
            <person name="Croce O."/>
            <person name="Lagier J.C."/>
            <person name="Raoult D."/>
        </authorList>
    </citation>
    <scope>NUCLEOTIDE SEQUENCE [LARGE SCALE GENOMIC DNA]</scope>
    <source>
        <strain evidence="3">Vm-5</strain>
    </source>
</reference>
<accession>A0A024QEC3</accession>
<dbReference type="AlphaFoldDB" id="A0A024QEC3"/>
<dbReference type="InterPro" id="IPR025356">
    <property type="entry name" value="DUF4260"/>
</dbReference>
<dbReference type="OrthoDB" id="9813911at2"/>
<evidence type="ECO:0000313" key="3">
    <source>
        <dbReference type="Proteomes" id="UP000028875"/>
    </source>
</evidence>
<feature type="transmembrane region" description="Helical" evidence="1">
    <location>
        <begin position="63"/>
        <end position="89"/>
    </location>
</feature>
<evidence type="ECO:0000313" key="2">
    <source>
        <dbReference type="EMBL" id="CDQ40854.1"/>
    </source>
</evidence>
<keyword evidence="1" id="KW-1133">Transmembrane helix</keyword>
<dbReference type="Pfam" id="PF14079">
    <property type="entry name" value="DUF4260"/>
    <property type="match status" value="1"/>
</dbReference>
<protein>
    <recommendedName>
        <fullName evidence="4">DUF4260 family protein</fullName>
    </recommendedName>
</protein>
<sequence>MQPKTIIRIEGVAVLLISIYVYAAYEFNWLLFGLFLFAPDLSMVGYLKSKQTGAWVYNIFHTYALPIIIVMLGFIFVHTWFLKIALIWFAHIGMDRMFGFGLKYKTAFNDTHIQRV</sequence>
<keyword evidence="1" id="KW-0472">Membrane</keyword>
<dbReference type="RefSeq" id="WP_038245725.1">
    <property type="nucleotide sequence ID" value="NZ_BNER01000006.1"/>
</dbReference>
<comment type="caution">
    <text evidence="2">The sequence shown here is derived from an EMBL/GenBank/DDBJ whole genome shotgun (WGS) entry which is preliminary data.</text>
</comment>
<organism evidence="2 3">
    <name type="scientific">Virgibacillus massiliensis</name>
    <dbReference type="NCBI Taxonomy" id="1462526"/>
    <lineage>
        <taxon>Bacteria</taxon>
        <taxon>Bacillati</taxon>
        <taxon>Bacillota</taxon>
        <taxon>Bacilli</taxon>
        <taxon>Bacillales</taxon>
        <taxon>Bacillaceae</taxon>
        <taxon>Virgibacillus</taxon>
    </lineage>
</organism>
<feature type="transmembrane region" description="Helical" evidence="1">
    <location>
        <begin position="12"/>
        <end position="38"/>
    </location>
</feature>
<evidence type="ECO:0008006" key="4">
    <source>
        <dbReference type="Google" id="ProtNLM"/>
    </source>
</evidence>
<proteinExistence type="predicted"/>
<gene>
    <name evidence="2" type="ORF">BN990_03187</name>
</gene>
<reference evidence="2 3" key="1">
    <citation type="submission" date="2014-03" db="EMBL/GenBank/DDBJ databases">
        <authorList>
            <person name="Urmite Genomes U."/>
        </authorList>
    </citation>
    <scope>NUCLEOTIDE SEQUENCE [LARGE SCALE GENOMIC DNA]</scope>
    <source>
        <strain evidence="2 3">Vm-5</strain>
    </source>
</reference>
<evidence type="ECO:0000256" key="1">
    <source>
        <dbReference type="SAM" id="Phobius"/>
    </source>
</evidence>
<dbReference type="Proteomes" id="UP000028875">
    <property type="component" value="Unassembled WGS sequence"/>
</dbReference>
<keyword evidence="1" id="KW-0812">Transmembrane</keyword>
<dbReference type="eggNOG" id="ENOG5032SZF">
    <property type="taxonomic scope" value="Bacteria"/>
</dbReference>
<name>A0A024QEC3_9BACI</name>
<keyword evidence="3" id="KW-1185">Reference proteome</keyword>